<evidence type="ECO:0000256" key="2">
    <source>
        <dbReference type="ARBA" id="ARBA00001974"/>
    </source>
</evidence>
<dbReference type="SUPFAM" id="SSF54665">
    <property type="entry name" value="CO dehydrogenase molybdoprotein N-domain-like"/>
    <property type="match status" value="1"/>
</dbReference>
<dbReference type="GO" id="GO:0030151">
    <property type="term" value="F:molybdenum ion binding"/>
    <property type="evidence" value="ECO:0007669"/>
    <property type="project" value="InterPro"/>
</dbReference>
<dbReference type="Pfam" id="PF01315">
    <property type="entry name" value="Ald_Xan_dh_C"/>
    <property type="match status" value="1"/>
</dbReference>
<evidence type="ECO:0000256" key="9">
    <source>
        <dbReference type="ARBA" id="ARBA00034078"/>
    </source>
</evidence>
<dbReference type="Gene3D" id="3.30.365.10">
    <property type="entry name" value="Aldehyde oxidase/xanthine dehydrogenase, molybdopterin binding domain"/>
    <property type="match status" value="4"/>
</dbReference>
<dbReference type="PANTHER" id="PTHR45444:SF3">
    <property type="entry name" value="XANTHINE DEHYDROGENASE"/>
    <property type="match status" value="1"/>
</dbReference>
<dbReference type="Pfam" id="PF20256">
    <property type="entry name" value="MoCoBD_2"/>
    <property type="match status" value="1"/>
</dbReference>
<evidence type="ECO:0000313" key="13">
    <source>
        <dbReference type="EMBL" id="KAB1652311.1"/>
    </source>
</evidence>
<comment type="cofactor">
    <cofactor evidence="10">
        <name>Mo-molybdopterin cytosine dinucleotide</name>
        <dbReference type="ChEBI" id="CHEBI:71308"/>
    </cofactor>
</comment>
<dbReference type="SUPFAM" id="SSF56003">
    <property type="entry name" value="Molybdenum cofactor-binding domain"/>
    <property type="match status" value="1"/>
</dbReference>
<dbReference type="EMBL" id="WBJZ01000032">
    <property type="protein sequence ID" value="KAB1652311.1"/>
    <property type="molecule type" value="Genomic_DNA"/>
</dbReference>
<evidence type="ECO:0000256" key="5">
    <source>
        <dbReference type="ARBA" id="ARBA00022723"/>
    </source>
</evidence>
<dbReference type="GO" id="GO:0004854">
    <property type="term" value="F:xanthine dehydrogenase activity"/>
    <property type="evidence" value="ECO:0007669"/>
    <property type="project" value="UniProtKB-EC"/>
</dbReference>
<feature type="region of interest" description="Disordered" evidence="11">
    <location>
        <begin position="776"/>
        <end position="830"/>
    </location>
</feature>
<keyword evidence="4" id="KW-0001">2Fe-2S</keyword>
<comment type="cofactor">
    <cofactor evidence="2">
        <name>FAD</name>
        <dbReference type="ChEBI" id="CHEBI:57692"/>
    </cofactor>
</comment>
<evidence type="ECO:0000256" key="7">
    <source>
        <dbReference type="ARBA" id="ARBA00023004"/>
    </source>
</evidence>
<evidence type="ECO:0000256" key="6">
    <source>
        <dbReference type="ARBA" id="ARBA00023002"/>
    </source>
</evidence>
<evidence type="ECO:0000256" key="3">
    <source>
        <dbReference type="ARBA" id="ARBA00006849"/>
    </source>
</evidence>
<gene>
    <name evidence="13" type="primary">xdhB</name>
    <name evidence="13" type="ORF">F8O01_16935</name>
</gene>
<dbReference type="InterPro" id="IPR016208">
    <property type="entry name" value="Ald_Oxase/xanthine_DH-like"/>
</dbReference>
<dbReference type="GO" id="GO:0051537">
    <property type="term" value="F:2 iron, 2 sulfur cluster binding"/>
    <property type="evidence" value="ECO:0007669"/>
    <property type="project" value="UniProtKB-KW"/>
</dbReference>
<feature type="domain" description="Aldehyde oxidase/xanthine dehydrogenase a/b hammerhead" evidence="12">
    <location>
        <begin position="27"/>
        <end position="133"/>
    </location>
</feature>
<dbReference type="InterPro" id="IPR036856">
    <property type="entry name" value="Ald_Oxase/Xan_DH_a/b_sf"/>
</dbReference>
<dbReference type="Gene3D" id="3.90.1170.50">
    <property type="entry name" value="Aldehyde oxidase/xanthine dehydrogenase, a/b hammerhead"/>
    <property type="match status" value="1"/>
</dbReference>
<dbReference type="FunFam" id="3.30.365.10:FF:000002">
    <property type="entry name" value="Xanthine dehydrogenase oxidase"/>
    <property type="match status" value="1"/>
</dbReference>
<dbReference type="GO" id="GO:0005506">
    <property type="term" value="F:iron ion binding"/>
    <property type="evidence" value="ECO:0007669"/>
    <property type="project" value="InterPro"/>
</dbReference>
<dbReference type="RefSeq" id="WP_158042087.1">
    <property type="nucleotide sequence ID" value="NZ_JACCFV010000001.1"/>
</dbReference>
<dbReference type="OrthoDB" id="9758509at2"/>
<dbReference type="Pfam" id="PF02738">
    <property type="entry name" value="MoCoBD_1"/>
    <property type="match status" value="1"/>
</dbReference>
<name>A0A7J5BM68_9MICO</name>
<protein>
    <submittedName>
        <fullName evidence="13">Xanthine dehydrogenase molybdopterin binding subunit</fullName>
        <ecNumber evidence="13">1.17.1.4</ecNumber>
    </submittedName>
</protein>
<comment type="cofactor">
    <cofactor evidence="9">
        <name>[2Fe-2S] cluster</name>
        <dbReference type="ChEBI" id="CHEBI:190135"/>
    </cofactor>
</comment>
<dbReference type="FunFam" id="3.30.365.10:FF:000001">
    <property type="entry name" value="Xanthine dehydrogenase oxidase"/>
    <property type="match status" value="1"/>
</dbReference>
<dbReference type="EC" id="1.17.1.4" evidence="13"/>
<comment type="cofactor">
    <cofactor evidence="1">
        <name>Mo-molybdopterin</name>
        <dbReference type="ChEBI" id="CHEBI:71302"/>
    </cofactor>
</comment>
<feature type="region of interest" description="Disordered" evidence="11">
    <location>
        <begin position="1"/>
        <end position="21"/>
    </location>
</feature>
<evidence type="ECO:0000256" key="8">
    <source>
        <dbReference type="ARBA" id="ARBA00023014"/>
    </source>
</evidence>
<organism evidence="13 14">
    <name type="scientific">Pseudoclavibacter chungangensis</name>
    <dbReference type="NCBI Taxonomy" id="587635"/>
    <lineage>
        <taxon>Bacteria</taxon>
        <taxon>Bacillati</taxon>
        <taxon>Actinomycetota</taxon>
        <taxon>Actinomycetes</taxon>
        <taxon>Micrococcales</taxon>
        <taxon>Microbacteriaceae</taxon>
        <taxon>Pseudoclavibacter</taxon>
    </lineage>
</organism>
<dbReference type="InterPro" id="IPR046867">
    <property type="entry name" value="AldOxase/xan_DH_MoCoBD2"/>
</dbReference>
<feature type="compositionally biased region" description="Low complexity" evidence="11">
    <location>
        <begin position="783"/>
        <end position="820"/>
    </location>
</feature>
<dbReference type="InterPro" id="IPR000674">
    <property type="entry name" value="Ald_Oxase/Xan_DH_a/b"/>
</dbReference>
<keyword evidence="8" id="KW-0411">Iron-sulfur</keyword>
<dbReference type="InterPro" id="IPR037165">
    <property type="entry name" value="AldOxase/xan_DH_Mopterin-bd_sf"/>
</dbReference>
<evidence type="ECO:0000259" key="12">
    <source>
        <dbReference type="SMART" id="SM01008"/>
    </source>
</evidence>
<dbReference type="InterPro" id="IPR008274">
    <property type="entry name" value="AldOxase/xan_DH_MoCoBD1"/>
</dbReference>
<proteinExistence type="inferred from homology"/>
<keyword evidence="7" id="KW-0408">Iron</keyword>
<comment type="similarity">
    <text evidence="3">Belongs to the xanthine dehydrogenase family.</text>
</comment>
<dbReference type="NCBIfam" id="TIGR02965">
    <property type="entry name" value="xanthine_xdhB"/>
    <property type="match status" value="1"/>
</dbReference>
<evidence type="ECO:0000256" key="11">
    <source>
        <dbReference type="SAM" id="MobiDB-lite"/>
    </source>
</evidence>
<accession>A0A7J5BM68</accession>
<comment type="caution">
    <text evidence="13">The sequence shown here is derived from an EMBL/GenBank/DDBJ whole genome shotgun (WGS) entry which is preliminary data.</text>
</comment>
<evidence type="ECO:0000256" key="10">
    <source>
        <dbReference type="ARBA" id="ARBA00053029"/>
    </source>
</evidence>
<dbReference type="Proteomes" id="UP000467240">
    <property type="component" value="Unassembled WGS sequence"/>
</dbReference>
<reference evidence="13 14" key="1">
    <citation type="submission" date="2019-09" db="EMBL/GenBank/DDBJ databases">
        <title>Phylogeny of genus Pseudoclavibacter and closely related genus.</title>
        <authorList>
            <person name="Li Y."/>
        </authorList>
    </citation>
    <scope>NUCLEOTIDE SEQUENCE [LARGE SCALE GENOMIC DNA]</scope>
    <source>
        <strain evidence="13 14">DSM 23821</strain>
    </source>
</reference>
<keyword evidence="5" id="KW-0479">Metal-binding</keyword>
<dbReference type="PANTHER" id="PTHR45444">
    <property type="entry name" value="XANTHINE DEHYDROGENASE"/>
    <property type="match status" value="1"/>
</dbReference>
<keyword evidence="6 13" id="KW-0560">Oxidoreductase</keyword>
<dbReference type="SMART" id="SM01008">
    <property type="entry name" value="Ald_Xan_dh_C"/>
    <property type="match status" value="1"/>
</dbReference>
<keyword evidence="14" id="KW-1185">Reference proteome</keyword>
<dbReference type="InterPro" id="IPR014309">
    <property type="entry name" value="Xanthine_DH_Mopterin-bd_su"/>
</dbReference>
<evidence type="ECO:0000313" key="14">
    <source>
        <dbReference type="Proteomes" id="UP000467240"/>
    </source>
</evidence>
<evidence type="ECO:0000256" key="1">
    <source>
        <dbReference type="ARBA" id="ARBA00001924"/>
    </source>
</evidence>
<evidence type="ECO:0000256" key="4">
    <source>
        <dbReference type="ARBA" id="ARBA00022714"/>
    </source>
</evidence>
<sequence length="830" mass="88103">MSDLATRPAAPVVGRSHPHESAAGHVTGEALYTDDIAQRTAYALTAWPVASPHAHARVLRLDTEAALRIPGVVRVLTSADVPAVNDAGIKGDEPLFPEVAQFVGHAVAWVLGEDEDAARAGAAAVEVEWEVLPSLVSVDDAIAAGSFQGVVRTVRRGDPDVALTNAPHVFEGVTAFEGQEHFYLETQAALAFVDEGGQLFVHSSTQHPTEAQEIVAHVLGLSSNDVTVQVARMGGGFGGKEMQSHGYAAIAAIGTLLTGRPVRLRLSRALDLVMTGKRHGFHISWRVGFDDDGRILALKAVLTSDGGWCLDMSEPVMARALCHVDNAYFIPNIEAVGRIAKSNKTSQTAFRGFGGPQGMLLIEDVLGRSAPLLGLDPEELRRRNFYVDGQTTPYGMPVRHAHRIERIWREVGERSDFAARRAEVDAFNARHDDRKRGLAITPVKFGISFNLVAFNQAGALVHVYKDGSVLINHGGTEMGQGLNTKMIQVAATALGVPYDSVRLAPTRTDKVPNTSATAASSGADLNGGAVKNACEQIIERIADVAGGMLGVQGRDVRISDGVVRALGIPDRELTFAEVVGEAYRRRIQLWAAGFYRTEGLHWDANTMSGEPFKYFACGAAVTEVEVDGYTGATSTRRVDIVHDVGDSLSPMIDIGQIEGAYVQGLGWLTLEDLRWDESDGPGRGRLLTSSASTYKLPSFSEMPVEFNVHLLQDAAEEGAVYGSKAVGEPPFMLAFSAREALRDAVAAYGPVGYSVELASPATPEALYWAIDRARAAADGGPGDADPSSASPSVTTADDAPGAHPSTSGSGSTRTTGLPSPVALAVDPVDD</sequence>
<dbReference type="AlphaFoldDB" id="A0A7J5BM68"/>